<dbReference type="AlphaFoldDB" id="A0A0F9E0G4"/>
<dbReference type="Gene3D" id="3.30.750.200">
    <property type="match status" value="1"/>
</dbReference>
<evidence type="ECO:0000256" key="5">
    <source>
        <dbReference type="ARBA" id="ARBA00023014"/>
    </source>
</evidence>
<dbReference type="PANTHER" id="PTHR43409:SF7">
    <property type="entry name" value="BLL1977 PROTEIN"/>
    <property type="match status" value="1"/>
</dbReference>
<organism evidence="6">
    <name type="scientific">marine sediment metagenome</name>
    <dbReference type="NCBI Taxonomy" id="412755"/>
    <lineage>
        <taxon>unclassified sequences</taxon>
        <taxon>metagenomes</taxon>
        <taxon>ecological metagenomes</taxon>
    </lineage>
</organism>
<keyword evidence="4" id="KW-0408">Iron</keyword>
<dbReference type="GO" id="GO:0046872">
    <property type="term" value="F:metal ion binding"/>
    <property type="evidence" value="ECO:0007669"/>
    <property type="project" value="UniProtKB-KW"/>
</dbReference>
<evidence type="ECO:0000313" key="6">
    <source>
        <dbReference type="EMBL" id="KKL67513.1"/>
    </source>
</evidence>
<keyword evidence="5" id="KW-0411">Iron-sulfur</keyword>
<accession>A0A0F9E0G4</accession>
<dbReference type="InterPro" id="IPR051198">
    <property type="entry name" value="BchE-like"/>
</dbReference>
<keyword evidence="2" id="KW-0949">S-adenosyl-L-methionine</keyword>
<evidence type="ECO:0000256" key="2">
    <source>
        <dbReference type="ARBA" id="ARBA00022691"/>
    </source>
</evidence>
<dbReference type="GO" id="GO:0005829">
    <property type="term" value="C:cytosol"/>
    <property type="evidence" value="ECO:0007669"/>
    <property type="project" value="TreeGrafter"/>
</dbReference>
<dbReference type="GO" id="GO:0051536">
    <property type="term" value="F:iron-sulfur cluster binding"/>
    <property type="evidence" value="ECO:0007669"/>
    <property type="project" value="UniProtKB-KW"/>
</dbReference>
<dbReference type="PANTHER" id="PTHR43409">
    <property type="entry name" value="ANAEROBIC MAGNESIUM-PROTOPORPHYRIN IX MONOMETHYL ESTER CYCLASE-RELATED"/>
    <property type="match status" value="1"/>
</dbReference>
<dbReference type="EMBL" id="LAZR01026833">
    <property type="protein sequence ID" value="KKL67513.1"/>
    <property type="molecule type" value="Genomic_DNA"/>
</dbReference>
<proteinExistence type="predicted"/>
<gene>
    <name evidence="6" type="ORF">LCGC14_2134240</name>
</gene>
<evidence type="ECO:0000256" key="3">
    <source>
        <dbReference type="ARBA" id="ARBA00022723"/>
    </source>
</evidence>
<evidence type="ECO:0000256" key="1">
    <source>
        <dbReference type="ARBA" id="ARBA00001966"/>
    </source>
</evidence>
<dbReference type="InterPro" id="IPR058240">
    <property type="entry name" value="rSAM_sf"/>
</dbReference>
<evidence type="ECO:0000256" key="4">
    <source>
        <dbReference type="ARBA" id="ARBA00023004"/>
    </source>
</evidence>
<comment type="caution">
    <text evidence="6">The sequence shown here is derived from an EMBL/GenBank/DDBJ whole genome shotgun (WGS) entry which is preliminary data.</text>
</comment>
<name>A0A0F9E0G4_9ZZZZ</name>
<comment type="cofactor">
    <cofactor evidence="1">
        <name>[4Fe-4S] cluster</name>
        <dbReference type="ChEBI" id="CHEBI:49883"/>
    </cofactor>
</comment>
<protein>
    <recommendedName>
        <fullName evidence="7">Radical SAM core domain-containing protein</fullName>
    </recommendedName>
</protein>
<sequence>MNILNKHLKLEKVEKGVKMMRKVGIKVRGTFLLGIPTETEEETLQTIHFAKKLNLDFAKFNIITPYPGTELYQMAKERGLVGDDTWSRLIPGIGFSKAEPVFVPEGRDPKELKAKQQRAVRTFYLRPQPLWNLLSNIRSFNDFKRYFYAAKLLLKL</sequence>
<keyword evidence="3" id="KW-0479">Metal-binding</keyword>
<dbReference type="SUPFAM" id="SSF102114">
    <property type="entry name" value="Radical SAM enzymes"/>
    <property type="match status" value="1"/>
</dbReference>
<reference evidence="6" key="1">
    <citation type="journal article" date="2015" name="Nature">
        <title>Complex archaea that bridge the gap between prokaryotes and eukaryotes.</title>
        <authorList>
            <person name="Spang A."/>
            <person name="Saw J.H."/>
            <person name="Jorgensen S.L."/>
            <person name="Zaremba-Niedzwiedzka K."/>
            <person name="Martijn J."/>
            <person name="Lind A.E."/>
            <person name="van Eijk R."/>
            <person name="Schleper C."/>
            <person name="Guy L."/>
            <person name="Ettema T.J."/>
        </authorList>
    </citation>
    <scope>NUCLEOTIDE SEQUENCE</scope>
</reference>
<evidence type="ECO:0008006" key="7">
    <source>
        <dbReference type="Google" id="ProtNLM"/>
    </source>
</evidence>